<dbReference type="InterPro" id="IPR004358">
    <property type="entry name" value="Sig_transdc_His_kin-like_C"/>
</dbReference>
<dbReference type="InterPro" id="IPR005467">
    <property type="entry name" value="His_kinase_dom"/>
</dbReference>
<dbReference type="Gene3D" id="1.10.287.130">
    <property type="match status" value="1"/>
</dbReference>
<reference evidence="14 15" key="1">
    <citation type="submission" date="2020-06" db="EMBL/GenBank/DDBJ databases">
        <title>Sulfitobacter algicola sp. nov., isolated from green algae.</title>
        <authorList>
            <person name="Wang C."/>
        </authorList>
    </citation>
    <scope>NUCLEOTIDE SEQUENCE [LARGE SCALE GENOMIC DNA]</scope>
    <source>
        <strain evidence="14 15">1151</strain>
    </source>
</reference>
<dbReference type="SMART" id="SM00304">
    <property type="entry name" value="HAMP"/>
    <property type="match status" value="1"/>
</dbReference>
<keyword evidence="9" id="KW-0902">Two-component regulatory system</keyword>
<dbReference type="Pfam" id="PF00672">
    <property type="entry name" value="HAMP"/>
    <property type="match status" value="1"/>
</dbReference>
<evidence type="ECO:0000259" key="13">
    <source>
        <dbReference type="PROSITE" id="PS50885"/>
    </source>
</evidence>
<dbReference type="CDD" id="cd00082">
    <property type="entry name" value="HisKA"/>
    <property type="match status" value="1"/>
</dbReference>
<dbReference type="EMBL" id="JABUFE010000007">
    <property type="protein sequence ID" value="NSX55661.1"/>
    <property type="molecule type" value="Genomic_DNA"/>
</dbReference>
<protein>
    <recommendedName>
        <fullName evidence="3">histidine kinase</fullName>
        <ecNumber evidence="3">2.7.13.3</ecNumber>
    </recommendedName>
</protein>
<dbReference type="SMART" id="SM00387">
    <property type="entry name" value="HATPase_c"/>
    <property type="match status" value="1"/>
</dbReference>
<dbReference type="Pfam" id="PF00512">
    <property type="entry name" value="HisKA"/>
    <property type="match status" value="1"/>
</dbReference>
<dbReference type="PRINTS" id="PR00344">
    <property type="entry name" value="BCTRLSENSOR"/>
</dbReference>
<dbReference type="PANTHER" id="PTHR42878">
    <property type="entry name" value="TWO-COMPONENT HISTIDINE KINASE"/>
    <property type="match status" value="1"/>
</dbReference>
<evidence type="ECO:0000256" key="10">
    <source>
        <dbReference type="SAM" id="Coils"/>
    </source>
</evidence>
<dbReference type="Proteomes" id="UP000777935">
    <property type="component" value="Unassembled WGS sequence"/>
</dbReference>
<dbReference type="PANTHER" id="PTHR42878:SF7">
    <property type="entry name" value="SENSOR HISTIDINE KINASE GLRK"/>
    <property type="match status" value="1"/>
</dbReference>
<organism evidence="14 15">
    <name type="scientific">Parasulfitobacter algicola</name>
    <dbReference type="NCBI Taxonomy" id="2614809"/>
    <lineage>
        <taxon>Bacteria</taxon>
        <taxon>Pseudomonadati</taxon>
        <taxon>Pseudomonadota</taxon>
        <taxon>Alphaproteobacteria</taxon>
        <taxon>Rhodobacterales</taxon>
        <taxon>Roseobacteraceae</taxon>
        <taxon>Parasulfitobacter</taxon>
    </lineage>
</organism>
<dbReference type="RefSeq" id="WP_174138811.1">
    <property type="nucleotide sequence ID" value="NZ_JABUFE010000007.1"/>
</dbReference>
<dbReference type="PROSITE" id="PS50109">
    <property type="entry name" value="HIS_KIN"/>
    <property type="match status" value="1"/>
</dbReference>
<keyword evidence="4" id="KW-0597">Phosphoprotein</keyword>
<dbReference type="SUPFAM" id="SSF47384">
    <property type="entry name" value="Homodimeric domain of signal transducing histidine kinase"/>
    <property type="match status" value="1"/>
</dbReference>
<keyword evidence="11" id="KW-0812">Transmembrane</keyword>
<accession>A0ABX2IUH5</accession>
<keyword evidence="8" id="KW-0067">ATP-binding</keyword>
<dbReference type="Pfam" id="PF02518">
    <property type="entry name" value="HATPase_c"/>
    <property type="match status" value="1"/>
</dbReference>
<dbReference type="InterPro" id="IPR050351">
    <property type="entry name" value="BphY/WalK/GraS-like"/>
</dbReference>
<dbReference type="Gene3D" id="6.10.340.10">
    <property type="match status" value="1"/>
</dbReference>
<name>A0ABX2IUH5_9RHOB</name>
<keyword evidence="11" id="KW-1133">Transmembrane helix</keyword>
<dbReference type="SUPFAM" id="SSF55874">
    <property type="entry name" value="ATPase domain of HSP90 chaperone/DNA topoisomerase II/histidine kinase"/>
    <property type="match status" value="1"/>
</dbReference>
<dbReference type="InterPro" id="IPR003660">
    <property type="entry name" value="HAMP_dom"/>
</dbReference>
<keyword evidence="6" id="KW-0547">Nucleotide-binding</keyword>
<keyword evidence="7 14" id="KW-0418">Kinase</keyword>
<evidence type="ECO:0000256" key="2">
    <source>
        <dbReference type="ARBA" id="ARBA00004370"/>
    </source>
</evidence>
<evidence type="ECO:0000256" key="9">
    <source>
        <dbReference type="ARBA" id="ARBA00023012"/>
    </source>
</evidence>
<dbReference type="InterPro" id="IPR036097">
    <property type="entry name" value="HisK_dim/P_sf"/>
</dbReference>
<feature type="transmembrane region" description="Helical" evidence="11">
    <location>
        <begin position="180"/>
        <end position="204"/>
    </location>
</feature>
<sequence>MHVLTKLRILVSLMVLTLLCSVTLAVWSINQANRHIQRIDLAHTVYQNYLSLYAHTYELFKQYGDDLLIGTDTNLIDHQVTEIRTDIADIRQAIGAEIDLVGSEEIEELQALNTIEVRLNRLIFVLSEMSESDAPQSWMQLSQVLDAEIDMNFQELIDAALEEESKELIETRAEVAQQLFFYRSLAGIFALIAIVITIATVVLLSNALSRPLARLMSGARKIGEGDYTHRIESTGQDEIAEVAHGINTLAERVQRTTSDLSNQNVQLEKAVKQRTLQLEQLLKEAQEADSLRRSMLSDVSHELRTPLTIIQGEADVALRGAEKTKDEYRDALTRARNAAVHTTRIVDDLLFIARTQAGQPKLKREQVNLLDLVADTLSTFGPNVTFETVLQKAETSLDPVRLRQCLLVLLQNATNYGGDQVICRLDDSPDGYCITIEDDGPGMTEIEKKQAFERYFRGSNASKAYVGGMGLGLPLAKSIIEAHGGQIRLSDREGGGLVASMILPARPHLVAVS</sequence>
<dbReference type="InterPro" id="IPR003661">
    <property type="entry name" value="HisK_dim/P_dom"/>
</dbReference>
<evidence type="ECO:0000313" key="15">
    <source>
        <dbReference type="Proteomes" id="UP000777935"/>
    </source>
</evidence>
<dbReference type="PROSITE" id="PS50885">
    <property type="entry name" value="HAMP"/>
    <property type="match status" value="1"/>
</dbReference>
<dbReference type="InterPro" id="IPR003594">
    <property type="entry name" value="HATPase_dom"/>
</dbReference>
<dbReference type="EC" id="2.7.13.3" evidence="3"/>
<evidence type="ECO:0000256" key="1">
    <source>
        <dbReference type="ARBA" id="ARBA00000085"/>
    </source>
</evidence>
<dbReference type="SMART" id="SM00388">
    <property type="entry name" value="HisKA"/>
    <property type="match status" value="1"/>
</dbReference>
<evidence type="ECO:0000259" key="12">
    <source>
        <dbReference type="PROSITE" id="PS50109"/>
    </source>
</evidence>
<feature type="domain" description="HAMP" evidence="13">
    <location>
        <begin position="206"/>
        <end position="258"/>
    </location>
</feature>
<dbReference type="CDD" id="cd06225">
    <property type="entry name" value="HAMP"/>
    <property type="match status" value="1"/>
</dbReference>
<dbReference type="InterPro" id="IPR036890">
    <property type="entry name" value="HATPase_C_sf"/>
</dbReference>
<dbReference type="Gene3D" id="3.30.565.10">
    <property type="entry name" value="Histidine kinase-like ATPase, C-terminal domain"/>
    <property type="match status" value="1"/>
</dbReference>
<keyword evidence="5" id="KW-0808">Transferase</keyword>
<keyword evidence="10" id="KW-0175">Coiled coil</keyword>
<comment type="subcellular location">
    <subcellularLocation>
        <location evidence="2">Membrane</location>
    </subcellularLocation>
</comment>
<evidence type="ECO:0000256" key="5">
    <source>
        <dbReference type="ARBA" id="ARBA00022679"/>
    </source>
</evidence>
<evidence type="ECO:0000256" key="3">
    <source>
        <dbReference type="ARBA" id="ARBA00012438"/>
    </source>
</evidence>
<keyword evidence="15" id="KW-1185">Reference proteome</keyword>
<comment type="caution">
    <text evidence="14">The sequence shown here is derived from an EMBL/GenBank/DDBJ whole genome shotgun (WGS) entry which is preliminary data.</text>
</comment>
<evidence type="ECO:0000313" key="14">
    <source>
        <dbReference type="EMBL" id="NSX55661.1"/>
    </source>
</evidence>
<feature type="domain" description="Histidine kinase" evidence="12">
    <location>
        <begin position="298"/>
        <end position="507"/>
    </location>
</feature>
<dbReference type="CDD" id="cd00075">
    <property type="entry name" value="HATPase"/>
    <property type="match status" value="1"/>
</dbReference>
<evidence type="ECO:0000256" key="8">
    <source>
        <dbReference type="ARBA" id="ARBA00022840"/>
    </source>
</evidence>
<keyword evidence="11" id="KW-0472">Membrane</keyword>
<comment type="catalytic activity">
    <reaction evidence="1">
        <text>ATP + protein L-histidine = ADP + protein N-phospho-L-histidine.</text>
        <dbReference type="EC" id="2.7.13.3"/>
    </reaction>
</comment>
<evidence type="ECO:0000256" key="6">
    <source>
        <dbReference type="ARBA" id="ARBA00022741"/>
    </source>
</evidence>
<evidence type="ECO:0000256" key="11">
    <source>
        <dbReference type="SAM" id="Phobius"/>
    </source>
</evidence>
<dbReference type="SUPFAM" id="SSF158472">
    <property type="entry name" value="HAMP domain-like"/>
    <property type="match status" value="1"/>
</dbReference>
<gene>
    <name evidence="14" type="ORF">HRQ87_12690</name>
</gene>
<evidence type="ECO:0000256" key="7">
    <source>
        <dbReference type="ARBA" id="ARBA00022777"/>
    </source>
</evidence>
<feature type="coiled-coil region" evidence="10">
    <location>
        <begin position="250"/>
        <end position="288"/>
    </location>
</feature>
<evidence type="ECO:0000256" key="4">
    <source>
        <dbReference type="ARBA" id="ARBA00022553"/>
    </source>
</evidence>
<dbReference type="GO" id="GO:0016301">
    <property type="term" value="F:kinase activity"/>
    <property type="evidence" value="ECO:0007669"/>
    <property type="project" value="UniProtKB-KW"/>
</dbReference>
<proteinExistence type="predicted"/>